<accession>A0A7Z0KWP6</accession>
<keyword evidence="8" id="KW-0012">Acyltransferase</keyword>
<dbReference type="PANTHER" id="PTHR12563">
    <property type="entry name" value="GLYCEROL-3-PHOSPHATE ACYLTRANSFERASE"/>
    <property type="match status" value="1"/>
</dbReference>
<dbReference type="AlphaFoldDB" id="A0A7Z0KWP6"/>
<dbReference type="GO" id="GO:0016024">
    <property type="term" value="P:CDP-diacylglycerol biosynthetic process"/>
    <property type="evidence" value="ECO:0007669"/>
    <property type="project" value="UniProtKB-UniPathway"/>
</dbReference>
<comment type="pathway">
    <text evidence="2">Phospholipid metabolism; CDP-diacylglycerol biosynthesis; CDP-diacylglycerol from sn-glycerol 3-phosphate: step 1/3.</text>
</comment>
<feature type="domain" description="Phospholipid/glycerol acyltransferase" evidence="7">
    <location>
        <begin position="151"/>
        <end position="275"/>
    </location>
</feature>
<sequence length="473" mass="52703">MSATVELPYWVLLLVLGFAAVAALDRILVPSARWFLRRRMQRAVDRINQKLSVPIEPFKLMRRQDQVIRLIYDPQVMEAVTEFAREQGVPQNIAFERARSYAREIVPGFSTATYFGFATKLAQKISQGLYSVHLGGADSPALQSIDKRAAVVFVINHRSNMDYVLVTWLASKHSALSYAVGEWARIWPLKALIRAMGAYFIRRRYSNNLYRAVLARYVQMSVQQGTTQAIFPEGGLSLDGTVGKARLGLLRYIVQDFSPDSGRDVVFVPVAVNYDRVLEDRVLIAAQRAGSRRFPVQPRVLARFVWGVMWKRVRGRFERFGHAAVCYGAPLSLRDHLRSNADKPVDTLAQELMARIRMAVPVLPVPLAAAMLCRQDGPQSRAELGNAAAALVETLHQRGCWLHLPAGDVAEALDEGLRALLLRGLITRTDAGFEPVAEERGALEFYAASVLQRDALPGTDLPRGLTLPSPAET</sequence>
<protein>
    <recommendedName>
        <fullName evidence="4">Glycerol-3-phosphate acyltransferase</fullName>
        <ecNumber evidence="3">2.3.1.15</ecNumber>
    </recommendedName>
</protein>
<keyword evidence="8" id="KW-0808">Transferase</keyword>
<comment type="caution">
    <text evidence="8">The sequence shown here is derived from an EMBL/GenBank/DDBJ whole genome shotgun (WGS) entry which is preliminary data.</text>
</comment>
<evidence type="ECO:0000256" key="3">
    <source>
        <dbReference type="ARBA" id="ARBA00013113"/>
    </source>
</evidence>
<dbReference type="GO" id="GO:0004366">
    <property type="term" value="F:glycerol-3-phosphate O-acyltransferase activity"/>
    <property type="evidence" value="ECO:0007669"/>
    <property type="project" value="UniProtKB-EC"/>
</dbReference>
<reference evidence="8 9" key="1">
    <citation type="journal article" date="2000" name="Arch. Microbiol.">
        <title>Rhodobaca bogoriensis gen. nov. and sp. nov., an alkaliphilic purple nonsulfur bacterium from African Rift Valley soda lakes.</title>
        <authorList>
            <person name="Milford A.D."/>
            <person name="Achenbach L.A."/>
            <person name="Jung D.O."/>
            <person name="Madigan M.T."/>
        </authorList>
    </citation>
    <scope>NUCLEOTIDE SEQUENCE [LARGE SCALE GENOMIC DNA]</scope>
    <source>
        <strain evidence="8 9">2376</strain>
    </source>
</reference>
<dbReference type="SMART" id="SM00563">
    <property type="entry name" value="PlsC"/>
    <property type="match status" value="1"/>
</dbReference>
<evidence type="ECO:0000259" key="7">
    <source>
        <dbReference type="SMART" id="SM00563"/>
    </source>
</evidence>
<keyword evidence="6" id="KW-1133">Transmembrane helix</keyword>
<evidence type="ECO:0000256" key="5">
    <source>
        <dbReference type="ARBA" id="ARBA00048427"/>
    </source>
</evidence>
<organism evidence="8 9">
    <name type="scientific">Rhabdonatronobacter sediminivivens</name>
    <dbReference type="NCBI Taxonomy" id="2743469"/>
    <lineage>
        <taxon>Bacteria</taxon>
        <taxon>Pseudomonadati</taxon>
        <taxon>Pseudomonadota</taxon>
        <taxon>Alphaproteobacteria</taxon>
        <taxon>Rhodobacterales</taxon>
        <taxon>Paracoccaceae</taxon>
        <taxon>Rhabdonatronobacter</taxon>
    </lineage>
</organism>
<dbReference type="InterPro" id="IPR002123">
    <property type="entry name" value="Plipid/glycerol_acylTrfase"/>
</dbReference>
<evidence type="ECO:0000313" key="8">
    <source>
        <dbReference type="EMBL" id="NYS23765.1"/>
    </source>
</evidence>
<evidence type="ECO:0000313" key="9">
    <source>
        <dbReference type="Proteomes" id="UP000529417"/>
    </source>
</evidence>
<gene>
    <name evidence="8" type="ORF">HUK65_02090</name>
</gene>
<dbReference type="RefSeq" id="WP_179904473.1">
    <property type="nucleotide sequence ID" value="NZ_JACBXS010000003.1"/>
</dbReference>
<keyword evidence="6" id="KW-0472">Membrane</keyword>
<proteinExistence type="predicted"/>
<comment type="catalytic activity">
    <reaction evidence="5">
        <text>sn-glycerol 3-phosphate + an acyl-CoA = a 1-acyl-sn-glycero-3-phosphate + CoA</text>
        <dbReference type="Rhea" id="RHEA:15325"/>
        <dbReference type="ChEBI" id="CHEBI:57287"/>
        <dbReference type="ChEBI" id="CHEBI:57597"/>
        <dbReference type="ChEBI" id="CHEBI:57970"/>
        <dbReference type="ChEBI" id="CHEBI:58342"/>
        <dbReference type="EC" id="2.3.1.15"/>
    </reaction>
</comment>
<dbReference type="Pfam" id="PF01553">
    <property type="entry name" value="Acyltransferase"/>
    <property type="match status" value="1"/>
</dbReference>
<dbReference type="UniPathway" id="UPA00557">
    <property type="reaction ID" value="UER00612"/>
</dbReference>
<dbReference type="SUPFAM" id="SSF69593">
    <property type="entry name" value="Glycerol-3-phosphate (1)-acyltransferase"/>
    <property type="match status" value="1"/>
</dbReference>
<dbReference type="PANTHER" id="PTHR12563:SF17">
    <property type="entry name" value="DIHYDROXYACETONE PHOSPHATE ACYLTRANSFERASE"/>
    <property type="match status" value="1"/>
</dbReference>
<dbReference type="GO" id="GO:0012505">
    <property type="term" value="C:endomembrane system"/>
    <property type="evidence" value="ECO:0007669"/>
    <property type="project" value="UniProtKB-SubCell"/>
</dbReference>
<evidence type="ECO:0000256" key="6">
    <source>
        <dbReference type="SAM" id="Phobius"/>
    </source>
</evidence>
<dbReference type="Pfam" id="PF19277">
    <property type="entry name" value="GPAT_C"/>
    <property type="match status" value="1"/>
</dbReference>
<dbReference type="EMBL" id="JACBXS010000003">
    <property type="protein sequence ID" value="NYS23765.1"/>
    <property type="molecule type" value="Genomic_DNA"/>
</dbReference>
<feature type="transmembrane region" description="Helical" evidence="6">
    <location>
        <begin position="7"/>
        <end position="29"/>
    </location>
</feature>
<dbReference type="EC" id="2.3.1.15" evidence="3"/>
<comment type="subcellular location">
    <subcellularLocation>
        <location evidence="1">Endomembrane system</location>
        <topology evidence="1">Peripheral membrane protein</topology>
    </subcellularLocation>
</comment>
<dbReference type="InterPro" id="IPR045520">
    <property type="entry name" value="GPAT/DHAPAT_C"/>
</dbReference>
<keyword evidence="6" id="KW-0812">Transmembrane</keyword>
<evidence type="ECO:0000256" key="1">
    <source>
        <dbReference type="ARBA" id="ARBA00004184"/>
    </source>
</evidence>
<name>A0A7Z0KWP6_9RHOB</name>
<dbReference type="Proteomes" id="UP000529417">
    <property type="component" value="Unassembled WGS sequence"/>
</dbReference>
<evidence type="ECO:0000256" key="2">
    <source>
        <dbReference type="ARBA" id="ARBA00004765"/>
    </source>
</evidence>
<keyword evidence="9" id="KW-1185">Reference proteome</keyword>
<dbReference type="InterPro" id="IPR022284">
    <property type="entry name" value="GPAT/DHAPAT"/>
</dbReference>
<evidence type="ECO:0000256" key="4">
    <source>
        <dbReference type="ARBA" id="ARBA00013432"/>
    </source>
</evidence>